<comment type="caution">
    <text evidence="2">The sequence shown here is derived from an EMBL/GenBank/DDBJ whole genome shotgun (WGS) entry which is preliminary data.</text>
</comment>
<evidence type="ECO:0000313" key="2">
    <source>
        <dbReference type="EMBL" id="CAG8621378.1"/>
    </source>
</evidence>
<protein>
    <submittedName>
        <fullName evidence="2">7542_t:CDS:1</fullName>
    </submittedName>
</protein>
<reference evidence="2" key="1">
    <citation type="submission" date="2021-06" db="EMBL/GenBank/DDBJ databases">
        <authorList>
            <person name="Kallberg Y."/>
            <person name="Tangrot J."/>
            <person name="Rosling A."/>
        </authorList>
    </citation>
    <scope>NUCLEOTIDE SEQUENCE</scope>
    <source>
        <strain evidence="2">IA702</strain>
    </source>
</reference>
<proteinExistence type="predicted"/>
<organism evidence="2 3">
    <name type="scientific">Paraglomus occultum</name>
    <dbReference type="NCBI Taxonomy" id="144539"/>
    <lineage>
        <taxon>Eukaryota</taxon>
        <taxon>Fungi</taxon>
        <taxon>Fungi incertae sedis</taxon>
        <taxon>Mucoromycota</taxon>
        <taxon>Glomeromycotina</taxon>
        <taxon>Glomeromycetes</taxon>
        <taxon>Paraglomerales</taxon>
        <taxon>Paraglomeraceae</taxon>
        <taxon>Paraglomus</taxon>
    </lineage>
</organism>
<feature type="compositionally biased region" description="Polar residues" evidence="1">
    <location>
        <begin position="32"/>
        <end position="57"/>
    </location>
</feature>
<accession>A0A9N9D3A6</accession>
<dbReference type="EMBL" id="CAJVPJ010002442">
    <property type="protein sequence ID" value="CAG8621378.1"/>
    <property type="molecule type" value="Genomic_DNA"/>
</dbReference>
<feature type="region of interest" description="Disordered" evidence="1">
    <location>
        <begin position="1"/>
        <end position="90"/>
    </location>
</feature>
<dbReference type="AlphaFoldDB" id="A0A9N9D3A6"/>
<feature type="compositionally biased region" description="Basic and acidic residues" evidence="1">
    <location>
        <begin position="72"/>
        <end position="84"/>
    </location>
</feature>
<feature type="compositionally biased region" description="Polar residues" evidence="1">
    <location>
        <begin position="7"/>
        <end position="17"/>
    </location>
</feature>
<gene>
    <name evidence="2" type="ORF">POCULU_LOCUS8436</name>
</gene>
<feature type="non-terminal residue" evidence="2">
    <location>
        <position position="173"/>
    </location>
</feature>
<dbReference type="Proteomes" id="UP000789572">
    <property type="component" value="Unassembled WGS sequence"/>
</dbReference>
<name>A0A9N9D3A6_9GLOM</name>
<evidence type="ECO:0000256" key="1">
    <source>
        <dbReference type="SAM" id="MobiDB-lite"/>
    </source>
</evidence>
<keyword evidence="3" id="KW-1185">Reference proteome</keyword>
<sequence length="173" mass="19905">MHHHGSTSKFTRTQKINDQAFDLDKFSLPMKRSSSTLPSTTAPQFKPRSSTTSSIGQEPTKLTPLQSPQKPHSTEAKKEQEEKTGITPYPEFLFKNDEAIRRFQATCHTLDEEEREGIKKWQGERKPNPGYQALGTWVYVDDEDGWVFRTIEQQLKKPTITEEEVTWAYSGSR</sequence>
<evidence type="ECO:0000313" key="3">
    <source>
        <dbReference type="Proteomes" id="UP000789572"/>
    </source>
</evidence>